<dbReference type="InterPro" id="IPR000531">
    <property type="entry name" value="Beta-barrel_TonB"/>
</dbReference>
<sequence>MKLSNSAAKGGAIETTRAHFFAHGAMMALAVASAGFWNAAAHAQVDMAAQAEAAGADEIVVTARKRQEASQNVPLSVAAFNGEMLQSRSVTTVSDIQGLVPGLHYQERGNLQTELTIRGVGGDARNPGIDAGVGMYIDGAYIPRTSGYNADLSDIAQVEVLRGPQGTLFGKNTIGGVINIVTKKPTEELTGFVYGSYGNYDAVRTQAAISGGLAPALSAKVTVASWNRQGYIRSRVRNERLNNEDRLGGRLQLRYNPDTQLDVNFSVDGTRDRRRGVLNQIGSPAGAAAPYFTGNRFVMDADQRNSDARDMWGMTLGIDYVLANDMTITSVTAYRDIDILVYSDIDQTPLDLFHSGPFTDDTTMISQELRLVSPGNKPFRYVLGLFGYKQDIDSDRDIFINGARSIVLDTAANTDSYAAFGNFDYDLTSQLTATVGLRYSIDKKDGKFNQQRTGLDYAIPLKRTDKNLSWTGSLLYKITPRLSTYATVSRGFKAGGFNLDTAGAVGLTASDLNFLPERVTNYEVGLKGRATDWMRFSLAVFQMDYKNKQVSQFVNPPVGNVPVVLVTNAGQARIKGVEFDTTLTPVHGLSLSGNVSYLDAKYRSFPNAAVVGGVLVSYTGNRVERTPKWTAGGSIDYRHPIGSGDLVMGANVSYNGAVDLQPDNLPRNYEGSYTLVDARFGYEMADGKWGLYLWGKNLTKENFATFKRQFAGLDQVAYGAPRTYGVEARFKF</sequence>
<dbReference type="InterPro" id="IPR012910">
    <property type="entry name" value="Plug_dom"/>
</dbReference>
<dbReference type="PANTHER" id="PTHR32552">
    <property type="entry name" value="FERRICHROME IRON RECEPTOR-RELATED"/>
    <property type="match status" value="1"/>
</dbReference>
<keyword evidence="7" id="KW-0406">Ion transport</keyword>
<keyword evidence="13" id="KW-1133">Transmembrane helix</keyword>
<evidence type="ECO:0000256" key="1">
    <source>
        <dbReference type="ARBA" id="ARBA00004571"/>
    </source>
</evidence>
<evidence type="ECO:0000256" key="12">
    <source>
        <dbReference type="RuleBase" id="RU003357"/>
    </source>
</evidence>
<evidence type="ECO:0000313" key="16">
    <source>
        <dbReference type="EMBL" id="ABQ68830.1"/>
    </source>
</evidence>
<feature type="transmembrane region" description="Helical" evidence="13">
    <location>
        <begin position="20"/>
        <end position="40"/>
    </location>
</feature>
<keyword evidence="4" id="KW-0410">Iron transport</keyword>
<feature type="domain" description="TonB-dependent receptor plug" evidence="15">
    <location>
        <begin position="71"/>
        <end position="177"/>
    </location>
</feature>
<dbReference type="Pfam" id="PF00593">
    <property type="entry name" value="TonB_dep_Rec_b-barrel"/>
    <property type="match status" value="1"/>
</dbReference>
<keyword evidence="9 11" id="KW-0472">Membrane</keyword>
<dbReference type="PANTHER" id="PTHR32552:SF81">
    <property type="entry name" value="TONB-DEPENDENT OUTER MEMBRANE RECEPTOR"/>
    <property type="match status" value="1"/>
</dbReference>
<proteinExistence type="inferred from homology"/>
<evidence type="ECO:0000256" key="10">
    <source>
        <dbReference type="ARBA" id="ARBA00023237"/>
    </source>
</evidence>
<dbReference type="PROSITE" id="PS52016">
    <property type="entry name" value="TONB_DEPENDENT_REC_3"/>
    <property type="match status" value="1"/>
</dbReference>
<keyword evidence="6" id="KW-0408">Iron</keyword>
<evidence type="ECO:0000256" key="11">
    <source>
        <dbReference type="PROSITE-ProRule" id="PRU01360"/>
    </source>
</evidence>
<keyword evidence="17" id="KW-1185">Reference proteome</keyword>
<evidence type="ECO:0000256" key="2">
    <source>
        <dbReference type="ARBA" id="ARBA00022448"/>
    </source>
</evidence>
<evidence type="ECO:0000256" key="4">
    <source>
        <dbReference type="ARBA" id="ARBA00022496"/>
    </source>
</evidence>
<dbReference type="AlphaFoldDB" id="A0A9J9HBW4"/>
<comment type="subcellular location">
    <subcellularLocation>
        <location evidence="1 11">Cell outer membrane</location>
        <topology evidence="1 11">Multi-pass membrane protein</topology>
    </subcellularLocation>
</comment>
<keyword evidence="10 11" id="KW-0998">Cell outer membrane</keyword>
<dbReference type="Pfam" id="PF07715">
    <property type="entry name" value="Plug"/>
    <property type="match status" value="1"/>
</dbReference>
<dbReference type="OrthoDB" id="7455607at2"/>
<keyword evidence="3 11" id="KW-1134">Transmembrane beta strand</keyword>
<accession>A0A9J9HBW4</accession>
<evidence type="ECO:0000256" key="7">
    <source>
        <dbReference type="ARBA" id="ARBA00023065"/>
    </source>
</evidence>
<organism evidence="16 17">
    <name type="scientific">Rhizorhabdus wittichii (strain DSM 6014 / CCUG 31198 / JCM 15750 / NBRC 105917 / EY 4224 / RW1)</name>
    <name type="common">Sphingomonas wittichii</name>
    <dbReference type="NCBI Taxonomy" id="392499"/>
    <lineage>
        <taxon>Bacteria</taxon>
        <taxon>Pseudomonadati</taxon>
        <taxon>Pseudomonadota</taxon>
        <taxon>Alphaproteobacteria</taxon>
        <taxon>Sphingomonadales</taxon>
        <taxon>Sphingomonadaceae</taxon>
        <taxon>Rhizorhabdus</taxon>
    </lineage>
</organism>
<dbReference type="GO" id="GO:0009279">
    <property type="term" value="C:cell outer membrane"/>
    <property type="evidence" value="ECO:0007669"/>
    <property type="project" value="UniProtKB-SubCell"/>
</dbReference>
<comment type="similarity">
    <text evidence="11 12">Belongs to the TonB-dependent receptor family.</text>
</comment>
<dbReference type="GO" id="GO:0006826">
    <property type="term" value="P:iron ion transport"/>
    <property type="evidence" value="ECO:0007669"/>
    <property type="project" value="UniProtKB-KW"/>
</dbReference>
<dbReference type="KEGG" id="swi:Swit_2471"/>
<evidence type="ECO:0000256" key="5">
    <source>
        <dbReference type="ARBA" id="ARBA00022692"/>
    </source>
</evidence>
<evidence type="ECO:0000256" key="13">
    <source>
        <dbReference type="SAM" id="Phobius"/>
    </source>
</evidence>
<evidence type="ECO:0000256" key="8">
    <source>
        <dbReference type="ARBA" id="ARBA00023077"/>
    </source>
</evidence>
<protein>
    <submittedName>
        <fullName evidence="16">TonB-dependent receptor</fullName>
    </submittedName>
</protein>
<dbReference type="Proteomes" id="UP000001989">
    <property type="component" value="Chromosome"/>
</dbReference>
<evidence type="ECO:0000256" key="6">
    <source>
        <dbReference type="ARBA" id="ARBA00023004"/>
    </source>
</evidence>
<feature type="domain" description="TonB-dependent receptor-like beta-barrel" evidence="14">
    <location>
        <begin position="257"/>
        <end position="698"/>
    </location>
</feature>
<dbReference type="InterPro" id="IPR036942">
    <property type="entry name" value="Beta-barrel_TonB_sf"/>
</dbReference>
<keyword evidence="2 11" id="KW-0813">Transport</keyword>
<reference evidence="16 17" key="1">
    <citation type="journal article" date="2010" name="J. Bacteriol.">
        <title>Genome sequence of the dioxin-mineralizing bacterium Sphingomonas wittichii RW1.</title>
        <authorList>
            <person name="Miller T.R."/>
            <person name="Delcher A.L."/>
            <person name="Salzberg S.L."/>
            <person name="Saunders E."/>
            <person name="Detter J.C."/>
            <person name="Halden R.U."/>
        </authorList>
    </citation>
    <scope>NUCLEOTIDE SEQUENCE [LARGE SCALE GENOMIC DNA]</scope>
    <source>
        <strain evidence="17">DSM 6014 / CCUG 31198 / JCM 15750 / NBRC 105917 / EY 4224 / RW1</strain>
    </source>
</reference>
<keyword evidence="8 12" id="KW-0798">TonB box</keyword>
<dbReference type="EMBL" id="CP000699">
    <property type="protein sequence ID" value="ABQ68830.1"/>
    <property type="molecule type" value="Genomic_DNA"/>
</dbReference>
<dbReference type="CDD" id="cd01347">
    <property type="entry name" value="ligand_gated_channel"/>
    <property type="match status" value="1"/>
</dbReference>
<name>A0A9J9HBW4_RHIWR</name>
<evidence type="ECO:0000256" key="3">
    <source>
        <dbReference type="ARBA" id="ARBA00022452"/>
    </source>
</evidence>
<gene>
    <name evidence="16" type="ordered locus">Swit_2471</name>
</gene>
<evidence type="ECO:0000259" key="15">
    <source>
        <dbReference type="Pfam" id="PF07715"/>
    </source>
</evidence>
<evidence type="ECO:0000313" key="17">
    <source>
        <dbReference type="Proteomes" id="UP000001989"/>
    </source>
</evidence>
<keyword evidence="16" id="KW-0675">Receptor</keyword>
<evidence type="ECO:0000256" key="9">
    <source>
        <dbReference type="ARBA" id="ARBA00023136"/>
    </source>
</evidence>
<evidence type="ECO:0000259" key="14">
    <source>
        <dbReference type="Pfam" id="PF00593"/>
    </source>
</evidence>
<dbReference type="Gene3D" id="2.40.170.20">
    <property type="entry name" value="TonB-dependent receptor, beta-barrel domain"/>
    <property type="match status" value="1"/>
</dbReference>
<dbReference type="InterPro" id="IPR039426">
    <property type="entry name" value="TonB-dep_rcpt-like"/>
</dbReference>
<keyword evidence="5 11" id="KW-0812">Transmembrane</keyword>
<dbReference type="SUPFAM" id="SSF56935">
    <property type="entry name" value="Porins"/>
    <property type="match status" value="1"/>
</dbReference>